<dbReference type="InterPro" id="IPR039420">
    <property type="entry name" value="WalR-like"/>
</dbReference>
<evidence type="ECO:0000256" key="5">
    <source>
        <dbReference type="ARBA" id="ARBA00023163"/>
    </source>
</evidence>
<keyword evidence="4" id="KW-0238">DNA-binding</keyword>
<dbReference type="Gene3D" id="3.40.50.2300">
    <property type="match status" value="1"/>
</dbReference>
<feature type="domain" description="Response regulatory" evidence="7">
    <location>
        <begin position="4"/>
        <end position="122"/>
    </location>
</feature>
<reference evidence="8 9" key="1">
    <citation type="submission" date="2021-03" db="EMBL/GenBank/DDBJ databases">
        <title>Fibrella sp. HMF5405 genome sequencing and assembly.</title>
        <authorList>
            <person name="Kang H."/>
            <person name="Kim H."/>
            <person name="Bae S."/>
            <person name="Joh K."/>
        </authorList>
    </citation>
    <scope>NUCLEOTIDE SEQUENCE [LARGE SCALE GENOMIC DNA]</scope>
    <source>
        <strain evidence="8 9">HMF5405</strain>
    </source>
</reference>
<dbReference type="PROSITE" id="PS50110">
    <property type="entry name" value="RESPONSE_REGULATORY"/>
    <property type="match status" value="1"/>
</dbReference>
<dbReference type="InterPro" id="IPR007492">
    <property type="entry name" value="LytTR_DNA-bd_dom"/>
</dbReference>
<dbReference type="Pfam" id="PF04397">
    <property type="entry name" value="LytTR"/>
    <property type="match status" value="1"/>
</dbReference>
<proteinExistence type="predicted"/>
<dbReference type="SMART" id="SM00850">
    <property type="entry name" value="LytTR"/>
    <property type="match status" value="1"/>
</dbReference>
<protein>
    <submittedName>
        <fullName evidence="8">Response regulator transcription factor</fullName>
    </submittedName>
</protein>
<dbReference type="Proteomes" id="UP000664628">
    <property type="component" value="Unassembled WGS sequence"/>
</dbReference>
<dbReference type="EMBL" id="JAFMYW010000009">
    <property type="protein sequence ID" value="MBO0951832.1"/>
    <property type="molecule type" value="Genomic_DNA"/>
</dbReference>
<dbReference type="InterPro" id="IPR011006">
    <property type="entry name" value="CheY-like_superfamily"/>
</dbReference>
<feature type="modified residue" description="4-aspartylphosphate" evidence="6">
    <location>
        <position position="56"/>
    </location>
</feature>
<dbReference type="SUPFAM" id="SSF52172">
    <property type="entry name" value="CheY-like"/>
    <property type="match status" value="1"/>
</dbReference>
<evidence type="ECO:0000256" key="3">
    <source>
        <dbReference type="ARBA" id="ARBA00023015"/>
    </source>
</evidence>
<evidence type="ECO:0000256" key="2">
    <source>
        <dbReference type="ARBA" id="ARBA00023012"/>
    </source>
</evidence>
<dbReference type="PANTHER" id="PTHR48111">
    <property type="entry name" value="REGULATOR OF RPOS"/>
    <property type="match status" value="1"/>
</dbReference>
<keyword evidence="2" id="KW-0902">Two-component regulatory system</keyword>
<dbReference type="Pfam" id="PF00072">
    <property type="entry name" value="Response_reg"/>
    <property type="match status" value="1"/>
</dbReference>
<keyword evidence="1 6" id="KW-0597">Phosphoprotein</keyword>
<sequence>MNRTIAIIEDTIDNLEVIEFFLHKHRSALTVVGNARSVDDAHRLIAYKRPDIVLLDIQIIGGTSFDVLARLNEDGIPYPQLIFITAHGVLENATKALRYAALDFITKPIDEQQLSEAINRAIAQLDAQEGLLDGVRSILEQQRRGDPFDQLVIRLVAGVRRLVNVRDLVYFEAQRELTYVYLANGERLVAAINIGYYTRMVQDDHDFLLIHQSYLVNSQFIDEFDPRKGEIRLKNGQRLSTSKRGNQLVRDYYAKKEERSSSAGVLIRLRQFFSRNGGN</sequence>
<evidence type="ECO:0000256" key="1">
    <source>
        <dbReference type="ARBA" id="ARBA00022553"/>
    </source>
</evidence>
<keyword evidence="5" id="KW-0804">Transcription</keyword>
<keyword evidence="9" id="KW-1185">Reference proteome</keyword>
<evidence type="ECO:0000313" key="9">
    <source>
        <dbReference type="Proteomes" id="UP000664628"/>
    </source>
</evidence>
<dbReference type="RefSeq" id="WP_207331789.1">
    <property type="nucleotide sequence ID" value="NZ_JAFMYW010000009.1"/>
</dbReference>
<dbReference type="InterPro" id="IPR001789">
    <property type="entry name" value="Sig_transdc_resp-reg_receiver"/>
</dbReference>
<evidence type="ECO:0000256" key="6">
    <source>
        <dbReference type="PROSITE-ProRule" id="PRU00169"/>
    </source>
</evidence>
<name>A0ABS3JPA5_9BACT</name>
<dbReference type="Gene3D" id="2.40.50.1020">
    <property type="entry name" value="LytTr DNA-binding domain"/>
    <property type="match status" value="1"/>
</dbReference>
<evidence type="ECO:0000256" key="4">
    <source>
        <dbReference type="ARBA" id="ARBA00023125"/>
    </source>
</evidence>
<dbReference type="PANTHER" id="PTHR48111:SF1">
    <property type="entry name" value="TWO-COMPONENT RESPONSE REGULATOR ORR33"/>
    <property type="match status" value="1"/>
</dbReference>
<dbReference type="SMART" id="SM00448">
    <property type="entry name" value="REC"/>
    <property type="match status" value="1"/>
</dbReference>
<evidence type="ECO:0000259" key="7">
    <source>
        <dbReference type="PROSITE" id="PS50110"/>
    </source>
</evidence>
<evidence type="ECO:0000313" key="8">
    <source>
        <dbReference type="EMBL" id="MBO0951832.1"/>
    </source>
</evidence>
<organism evidence="8 9">
    <name type="scientific">Fibrella forsythiae</name>
    <dbReference type="NCBI Taxonomy" id="2817061"/>
    <lineage>
        <taxon>Bacteria</taxon>
        <taxon>Pseudomonadati</taxon>
        <taxon>Bacteroidota</taxon>
        <taxon>Cytophagia</taxon>
        <taxon>Cytophagales</taxon>
        <taxon>Spirosomataceae</taxon>
        <taxon>Fibrella</taxon>
    </lineage>
</organism>
<accession>A0ABS3JPA5</accession>
<keyword evidence="3" id="KW-0805">Transcription regulation</keyword>
<gene>
    <name evidence="8" type="ORF">J2I46_24830</name>
</gene>
<comment type="caution">
    <text evidence="8">The sequence shown here is derived from an EMBL/GenBank/DDBJ whole genome shotgun (WGS) entry which is preliminary data.</text>
</comment>